<reference evidence="1 2" key="1">
    <citation type="submission" date="2022-08" db="EMBL/GenBank/DDBJ databases">
        <title>Proteogenomics of the novel Dehalobacterium formicoaceticum strain EZ94 highlights a key role of methyltransferases during anaerobic dichloromethane degradation.</title>
        <authorList>
            <person name="Wasmund K."/>
        </authorList>
    </citation>
    <scope>NUCLEOTIDE SEQUENCE [LARGE SCALE GENOMIC DNA]</scope>
    <source>
        <strain evidence="1 2">EZ94</strain>
    </source>
</reference>
<dbReference type="Proteomes" id="UP001524944">
    <property type="component" value="Unassembled WGS sequence"/>
</dbReference>
<evidence type="ECO:0000313" key="1">
    <source>
        <dbReference type="EMBL" id="MCR6545855.1"/>
    </source>
</evidence>
<gene>
    <name evidence="1" type="primary">cobO</name>
    <name evidence="1" type="ORF">NVS47_10090</name>
</gene>
<dbReference type="RefSeq" id="WP_257913341.1">
    <property type="nucleotide sequence ID" value="NZ_JANPWE010000004.1"/>
</dbReference>
<accession>A0ABT1Y4Q0</accession>
<proteinExistence type="predicted"/>
<keyword evidence="2" id="KW-1185">Reference proteome</keyword>
<dbReference type="NCBIfam" id="TIGR00708">
    <property type="entry name" value="cobA"/>
    <property type="match status" value="1"/>
</dbReference>
<dbReference type="GO" id="GO:0008817">
    <property type="term" value="F:corrinoid adenosyltransferase activity"/>
    <property type="evidence" value="ECO:0007669"/>
    <property type="project" value="UniProtKB-EC"/>
</dbReference>
<dbReference type="Gene3D" id="3.40.50.300">
    <property type="entry name" value="P-loop containing nucleotide triphosphate hydrolases"/>
    <property type="match status" value="1"/>
</dbReference>
<dbReference type="CDD" id="cd00561">
    <property type="entry name" value="CobA_ACA"/>
    <property type="match status" value="1"/>
</dbReference>
<name>A0ABT1Y4Q0_9FIRM</name>
<sequence>MTQKEKLEKGLIQIYTGNAKGKSTASFGLAVRAAGHGFKVVIIQFMKTGTYYGEISGLKRLAPEVELHSYGRNGFVHRRGVLKEDIDLAHQAMEHAEKALLDPETDLLILDEINNALYFELLTVEEVLNLLDKKPEHVELVLTGRNAPPELIERAHLVTEMKEIKHPYQMGIKSRKGIEY</sequence>
<evidence type="ECO:0000313" key="2">
    <source>
        <dbReference type="Proteomes" id="UP001524944"/>
    </source>
</evidence>
<dbReference type="Pfam" id="PF02572">
    <property type="entry name" value="CobA_CobO_BtuR"/>
    <property type="match status" value="1"/>
</dbReference>
<dbReference type="EMBL" id="JANPWE010000004">
    <property type="protein sequence ID" value="MCR6545855.1"/>
    <property type="molecule type" value="Genomic_DNA"/>
</dbReference>
<organism evidence="1 2">
    <name type="scientific">Dehalobacterium formicoaceticum</name>
    <dbReference type="NCBI Taxonomy" id="51515"/>
    <lineage>
        <taxon>Bacteria</taxon>
        <taxon>Bacillati</taxon>
        <taxon>Bacillota</taxon>
        <taxon>Clostridia</taxon>
        <taxon>Eubacteriales</taxon>
        <taxon>Peptococcaceae</taxon>
        <taxon>Dehalobacterium</taxon>
    </lineage>
</organism>
<dbReference type="PANTHER" id="PTHR46638">
    <property type="entry name" value="CORRINOID ADENOSYLTRANSFERASE"/>
    <property type="match status" value="1"/>
</dbReference>
<dbReference type="InterPro" id="IPR003724">
    <property type="entry name" value="CblAdoTrfase_CobA"/>
</dbReference>
<comment type="caution">
    <text evidence="1">The sequence shown here is derived from an EMBL/GenBank/DDBJ whole genome shotgun (WGS) entry which is preliminary data.</text>
</comment>
<dbReference type="PIRSF" id="PIRSF015617">
    <property type="entry name" value="Adensltrnsf_CobA"/>
    <property type="match status" value="1"/>
</dbReference>
<dbReference type="EC" id="2.5.1.17" evidence="1"/>
<keyword evidence="1" id="KW-0808">Transferase</keyword>
<dbReference type="InterPro" id="IPR027417">
    <property type="entry name" value="P-loop_NTPase"/>
</dbReference>
<dbReference type="NCBIfam" id="NF004637">
    <property type="entry name" value="PRK05986.1"/>
    <property type="match status" value="1"/>
</dbReference>
<dbReference type="PANTHER" id="PTHR46638:SF1">
    <property type="entry name" value="CORRINOID ADENOSYLTRANSFERASE"/>
    <property type="match status" value="1"/>
</dbReference>
<dbReference type="SUPFAM" id="SSF52540">
    <property type="entry name" value="P-loop containing nucleoside triphosphate hydrolases"/>
    <property type="match status" value="1"/>
</dbReference>
<protein>
    <submittedName>
        <fullName evidence="1">Cob(I)yrinic acid a,c-diamide adenosyltransferase</fullName>
        <ecNumber evidence="1">2.5.1.17</ecNumber>
    </submittedName>
</protein>